<organism evidence="1 2">
    <name type="scientific">Spiroplasma chinense</name>
    <dbReference type="NCBI Taxonomy" id="216932"/>
    <lineage>
        <taxon>Bacteria</taxon>
        <taxon>Bacillati</taxon>
        <taxon>Mycoplasmatota</taxon>
        <taxon>Mollicutes</taxon>
        <taxon>Entomoplasmatales</taxon>
        <taxon>Spiroplasmataceae</taxon>
        <taxon>Spiroplasma</taxon>
    </lineage>
</organism>
<name>A0A5B9Y4V3_9MOLU</name>
<dbReference type="AlphaFoldDB" id="A0A5B9Y4V3"/>
<dbReference type="Proteomes" id="UP000323144">
    <property type="component" value="Chromosome"/>
</dbReference>
<proteinExistence type="predicted"/>
<sequence>MQELLNALGMAASANKLVSGETLFKKITKSKICLVLTVSDMGQSQLKKINDKCKFYEVEIFNGLFDTDELNKAIGKDNVKAIGIEDRNFKKLILSKISKGDVDYGKTNK</sequence>
<dbReference type="KEGG" id="schi:SCHIN_v1c05290"/>
<evidence type="ECO:0000313" key="2">
    <source>
        <dbReference type="Proteomes" id="UP000323144"/>
    </source>
</evidence>
<dbReference type="InterPro" id="IPR029064">
    <property type="entry name" value="Ribosomal_eL30-like_sf"/>
</dbReference>
<protein>
    <submittedName>
        <fullName evidence="1">Putative 50S ribosomal protein L7Ae</fullName>
    </submittedName>
</protein>
<dbReference type="SUPFAM" id="SSF55315">
    <property type="entry name" value="L30e-like"/>
    <property type="match status" value="1"/>
</dbReference>
<reference evidence="1 2" key="1">
    <citation type="submission" date="2019-08" db="EMBL/GenBank/DDBJ databases">
        <title>Complete genome sequence of Spiroplasma chinense CCH (DSM 19755).</title>
        <authorList>
            <person name="Shen H.-Y."/>
            <person name="Lin Y.-C."/>
            <person name="Chou L."/>
            <person name="Kuo C.-H."/>
        </authorList>
    </citation>
    <scope>NUCLEOTIDE SEQUENCE [LARGE SCALE GENOMIC DNA]</scope>
    <source>
        <strain evidence="1 2">CCH</strain>
    </source>
</reference>
<dbReference type="EMBL" id="CP043026">
    <property type="protein sequence ID" value="QEH61726.1"/>
    <property type="molecule type" value="Genomic_DNA"/>
</dbReference>
<accession>A0A5B9Y4V3</accession>
<gene>
    <name evidence="1" type="ORF">SCHIN_v1c05290</name>
</gene>
<keyword evidence="1" id="KW-0687">Ribonucleoprotein</keyword>
<dbReference type="Gene3D" id="3.30.1330.30">
    <property type="match status" value="1"/>
</dbReference>
<evidence type="ECO:0000313" key="1">
    <source>
        <dbReference type="EMBL" id="QEH61726.1"/>
    </source>
</evidence>
<keyword evidence="1" id="KW-0689">Ribosomal protein</keyword>
<dbReference type="GO" id="GO:0005840">
    <property type="term" value="C:ribosome"/>
    <property type="evidence" value="ECO:0007669"/>
    <property type="project" value="UniProtKB-KW"/>
</dbReference>
<keyword evidence="2" id="KW-1185">Reference proteome</keyword>